<proteinExistence type="predicted"/>
<feature type="region of interest" description="Disordered" evidence="1">
    <location>
        <begin position="62"/>
        <end position="125"/>
    </location>
</feature>
<reference evidence="2 3" key="1">
    <citation type="journal article" date="2015" name="BMC Genomics">
        <title>Gene expression during zombie ant biting behavior reflects the complexity underlying fungal parasitic behavioral manipulation.</title>
        <authorList>
            <person name="de Bekker C."/>
            <person name="Ohm R.A."/>
            <person name="Loreto R.G."/>
            <person name="Sebastian A."/>
            <person name="Albert I."/>
            <person name="Merrow M."/>
            <person name="Brachmann A."/>
            <person name="Hughes D.P."/>
        </authorList>
    </citation>
    <scope>NUCLEOTIDE SEQUENCE [LARGE SCALE GENOMIC DNA]</scope>
    <source>
        <strain evidence="2 3">SC16a</strain>
    </source>
</reference>
<evidence type="ECO:0000313" key="3">
    <source>
        <dbReference type="Proteomes" id="UP000037136"/>
    </source>
</evidence>
<gene>
    <name evidence="2" type="ORF">XA68_11115</name>
</gene>
<evidence type="ECO:0000313" key="2">
    <source>
        <dbReference type="EMBL" id="PFH60338.1"/>
    </source>
</evidence>
<protein>
    <submittedName>
        <fullName evidence="2">Uncharacterized protein</fullName>
    </submittedName>
</protein>
<keyword evidence="3" id="KW-1185">Reference proteome</keyword>
<sequence>MAAPFGSKCPFCLDSQTSCPLDSASALFSAYKTRRGREKEAFSPACRKYSALTQPLIPSHPIISLTKSTTTVSRRRDGKRSQGATEARAQPKGWQDRQVAAQSQRKGQEHPMSDLQGDLPPDHQDASVIGACFQQTLQRPD</sequence>
<dbReference type="Proteomes" id="UP000037136">
    <property type="component" value="Unassembled WGS sequence"/>
</dbReference>
<organism evidence="2 3">
    <name type="scientific">Ophiocordyceps unilateralis</name>
    <name type="common">Zombie-ant fungus</name>
    <name type="synonym">Torrubia unilateralis</name>
    <dbReference type="NCBI Taxonomy" id="268505"/>
    <lineage>
        <taxon>Eukaryota</taxon>
        <taxon>Fungi</taxon>
        <taxon>Dikarya</taxon>
        <taxon>Ascomycota</taxon>
        <taxon>Pezizomycotina</taxon>
        <taxon>Sordariomycetes</taxon>
        <taxon>Hypocreomycetidae</taxon>
        <taxon>Hypocreales</taxon>
        <taxon>Ophiocordycipitaceae</taxon>
        <taxon>Ophiocordyceps</taxon>
    </lineage>
</organism>
<dbReference type="EMBL" id="LAZP02000135">
    <property type="protein sequence ID" value="PFH60338.1"/>
    <property type="molecule type" value="Genomic_DNA"/>
</dbReference>
<evidence type="ECO:0000256" key="1">
    <source>
        <dbReference type="SAM" id="MobiDB-lite"/>
    </source>
</evidence>
<dbReference type="AlphaFoldDB" id="A0A2A9PG71"/>
<name>A0A2A9PG71_OPHUN</name>
<comment type="caution">
    <text evidence="2">The sequence shown here is derived from an EMBL/GenBank/DDBJ whole genome shotgun (WGS) entry which is preliminary data.</text>
</comment>
<accession>A0A2A9PG71</accession>
<reference evidence="2 3" key="2">
    <citation type="journal article" date="2017" name="Sci. Rep.">
        <title>Ant-infecting Ophiocordyceps genomes reveal a high diversity of potential behavioral manipulation genes and a possible major role for enterotoxins.</title>
        <authorList>
            <person name="de Bekker C."/>
            <person name="Ohm R.A."/>
            <person name="Evans H.C."/>
            <person name="Brachmann A."/>
            <person name="Hughes D.P."/>
        </authorList>
    </citation>
    <scope>NUCLEOTIDE SEQUENCE [LARGE SCALE GENOMIC DNA]</scope>
    <source>
        <strain evidence="2 3">SC16a</strain>
    </source>
</reference>